<organism evidence="12 13">
    <name type="scientific">Wallemia ichthyophaga (strain EXF-994 / CBS 113033)</name>
    <dbReference type="NCBI Taxonomy" id="1299270"/>
    <lineage>
        <taxon>Eukaryota</taxon>
        <taxon>Fungi</taxon>
        <taxon>Dikarya</taxon>
        <taxon>Basidiomycota</taxon>
        <taxon>Wallemiomycotina</taxon>
        <taxon>Wallemiomycetes</taxon>
        <taxon>Wallemiales</taxon>
        <taxon>Wallemiaceae</taxon>
        <taxon>Wallemia</taxon>
    </lineage>
</organism>
<dbReference type="STRING" id="1299270.R9AGT5"/>
<dbReference type="Gene3D" id="3.40.50.300">
    <property type="entry name" value="P-loop containing nucleotide triphosphate hydrolases"/>
    <property type="match status" value="1"/>
</dbReference>
<keyword evidence="13" id="KW-1185">Reference proteome</keyword>
<dbReference type="InterPro" id="IPR027417">
    <property type="entry name" value="P-loop_NTPase"/>
</dbReference>
<evidence type="ECO:0000256" key="4">
    <source>
        <dbReference type="ARBA" id="ARBA00022490"/>
    </source>
</evidence>
<protein>
    <recommendedName>
        <fullName evidence="3">GPN-loop GTPase 1</fullName>
    </recommendedName>
</protein>
<dbReference type="Pfam" id="PF01423">
    <property type="entry name" value="LSM"/>
    <property type="match status" value="1"/>
</dbReference>
<keyword evidence="8" id="KW-0378">Hydrolase</keyword>
<evidence type="ECO:0000256" key="1">
    <source>
        <dbReference type="ARBA" id="ARBA00004496"/>
    </source>
</evidence>
<dbReference type="Proteomes" id="UP000014064">
    <property type="component" value="Unassembled WGS sequence"/>
</dbReference>
<keyword evidence="5" id="KW-0597">Phosphoprotein</keyword>
<dbReference type="OMA" id="MIIVFNK"/>
<dbReference type="Gene3D" id="2.30.30.100">
    <property type="match status" value="1"/>
</dbReference>
<evidence type="ECO:0000259" key="11">
    <source>
        <dbReference type="PROSITE" id="PS52002"/>
    </source>
</evidence>
<evidence type="ECO:0000256" key="8">
    <source>
        <dbReference type="ARBA" id="ARBA00022801"/>
    </source>
</evidence>
<reference evidence="13" key="1">
    <citation type="journal article" date="2013" name="BMC Genomics">
        <title>Genome and transcriptome sequencing of the halophilic fungus Wallemia ichthyophaga: haloadaptations present and absent.</title>
        <authorList>
            <person name="Zajc J."/>
            <person name="Liu Y."/>
            <person name="Dai W."/>
            <person name="Yang Z."/>
            <person name="Hu J."/>
            <person name="Gostincar C."/>
            <person name="Gunde-Cimerman N."/>
        </authorList>
    </citation>
    <scope>NUCLEOTIDE SEQUENCE [LARGE SCALE GENOMIC DNA]</scope>
    <source>
        <strain evidence="13">EXF-994 / CBS 113033</strain>
    </source>
</reference>
<dbReference type="SMART" id="SM00651">
    <property type="entry name" value="Sm"/>
    <property type="match status" value="1"/>
</dbReference>
<dbReference type="GO" id="GO:0000956">
    <property type="term" value="P:nuclear-transcribed mRNA catabolic process"/>
    <property type="evidence" value="ECO:0007669"/>
    <property type="project" value="InterPro"/>
</dbReference>
<sequence length="471" mass="52639">MATHTQTENRQPTSIILLGMAGSGKSTVLQRLNSYLHAQNDAPYVINLDPAVRELNYSANIDIRDTVDYSKVMKQYNLGPNGGIITSLNLFTTKFDQVLGLIEKRKNSVNNILIDTPGQIEIFTWSASGAIITDAIASEVPTVIGFVVDTPRTMAPATFMSNMLYACSILYKTRLPLLLIFNKTDVQDCSFANEWMTDFESFQAALSSRSATSTHASTNQNEEPSYMNSLMNSMSLVLEEFYANIRSVGVSAMTGDGMPEFFDAVDKCRGDYYSDYKPELDRLRKEREEKSEASKQDSIDRLMKDMKTGGEEEQPIESDASEEEGETLDAQDMKERRGMNATANDLPLTLLNAAQNKPLLVELKSGETFNGHLIACDNYMNLTLKQVFQTSPDGDVFYKIPECYIRGNTIKYIRVADELLDQIKATQDRDREQFKSQRGSNDRSDRGRGRGGRGGRGRGRARGRGSHNNNQ</sequence>
<name>R9AGT5_WALI9</name>
<keyword evidence="9" id="KW-0342">GTP-binding</keyword>
<accession>R9AGT5</accession>
<keyword evidence="6" id="KW-0507">mRNA processing</keyword>
<feature type="region of interest" description="Disordered" evidence="10">
    <location>
        <begin position="428"/>
        <end position="471"/>
    </location>
</feature>
<dbReference type="InterPro" id="IPR001163">
    <property type="entry name" value="Sm_dom_euk/arc"/>
</dbReference>
<keyword evidence="6" id="KW-0747">Spliceosome</keyword>
<feature type="region of interest" description="Disordered" evidence="10">
    <location>
        <begin position="307"/>
        <end position="328"/>
    </location>
</feature>
<keyword evidence="6" id="KW-0508">mRNA splicing</keyword>
<dbReference type="GeneID" id="20377151"/>
<dbReference type="InterPro" id="IPR030230">
    <property type="entry name" value="Gpn1/Npa3/XAB1"/>
</dbReference>
<feature type="compositionally biased region" description="Acidic residues" evidence="10">
    <location>
        <begin position="311"/>
        <end position="328"/>
    </location>
</feature>
<dbReference type="AlphaFoldDB" id="R9AGT5"/>
<dbReference type="FunFam" id="3.40.50.300:FF:000579">
    <property type="entry name" value="GPN-loop GTPase"/>
    <property type="match status" value="1"/>
</dbReference>
<keyword evidence="4" id="KW-0963">Cytoplasm</keyword>
<evidence type="ECO:0000256" key="6">
    <source>
        <dbReference type="ARBA" id="ARBA00022728"/>
    </source>
</evidence>
<comment type="subcellular location">
    <subcellularLocation>
        <location evidence="1">Cytoplasm</location>
    </subcellularLocation>
</comment>
<dbReference type="GO" id="GO:0000398">
    <property type="term" value="P:mRNA splicing, via spliceosome"/>
    <property type="evidence" value="ECO:0007669"/>
    <property type="project" value="InterPro"/>
</dbReference>
<evidence type="ECO:0000256" key="5">
    <source>
        <dbReference type="ARBA" id="ARBA00022553"/>
    </source>
</evidence>
<dbReference type="GO" id="GO:0003723">
    <property type="term" value="F:RNA binding"/>
    <property type="evidence" value="ECO:0007669"/>
    <property type="project" value="InterPro"/>
</dbReference>
<dbReference type="GO" id="GO:0005737">
    <property type="term" value="C:cytoplasm"/>
    <property type="evidence" value="ECO:0007669"/>
    <property type="project" value="UniProtKB-SubCell"/>
</dbReference>
<comment type="similarity">
    <text evidence="2">Belongs to the GPN-loop GTPase family.</text>
</comment>
<dbReference type="PANTHER" id="PTHR21231">
    <property type="entry name" value="XPA-BINDING PROTEIN 1-RELATED"/>
    <property type="match status" value="1"/>
</dbReference>
<dbReference type="eggNOG" id="KOG3293">
    <property type="taxonomic scope" value="Eukaryota"/>
</dbReference>
<dbReference type="eggNOG" id="KOG1532">
    <property type="taxonomic scope" value="Eukaryota"/>
</dbReference>
<feature type="compositionally biased region" description="Basic residues" evidence="10">
    <location>
        <begin position="449"/>
        <end position="465"/>
    </location>
</feature>
<dbReference type="InterPro" id="IPR034101">
    <property type="entry name" value="Lsm4"/>
</dbReference>
<evidence type="ECO:0000256" key="7">
    <source>
        <dbReference type="ARBA" id="ARBA00022741"/>
    </source>
</evidence>
<dbReference type="PROSITE" id="PS52002">
    <property type="entry name" value="SM"/>
    <property type="match status" value="1"/>
</dbReference>
<dbReference type="GO" id="GO:0005525">
    <property type="term" value="F:GTP binding"/>
    <property type="evidence" value="ECO:0007669"/>
    <property type="project" value="UniProtKB-KW"/>
</dbReference>
<feature type="domain" description="Sm" evidence="11">
    <location>
        <begin position="346"/>
        <end position="419"/>
    </location>
</feature>
<dbReference type="EMBL" id="KE007230">
    <property type="protein sequence ID" value="EOR01413.1"/>
    <property type="molecule type" value="Genomic_DNA"/>
</dbReference>
<dbReference type="InterPro" id="IPR004130">
    <property type="entry name" value="Gpn"/>
</dbReference>
<dbReference type="OrthoDB" id="243313at2759"/>
<dbReference type="CDD" id="cd01723">
    <property type="entry name" value="LSm4"/>
    <property type="match status" value="1"/>
</dbReference>
<dbReference type="HOGENOM" id="CLU_580323_0_0_1"/>
<dbReference type="InterPro" id="IPR047575">
    <property type="entry name" value="Sm"/>
</dbReference>
<dbReference type="CDD" id="cd17870">
    <property type="entry name" value="GPN1"/>
    <property type="match status" value="1"/>
</dbReference>
<dbReference type="SUPFAM" id="SSF52540">
    <property type="entry name" value="P-loop containing nucleoside triphosphate hydrolases"/>
    <property type="match status" value="1"/>
</dbReference>
<evidence type="ECO:0000313" key="12">
    <source>
        <dbReference type="EMBL" id="EOR01413.1"/>
    </source>
</evidence>
<gene>
    <name evidence="12" type="ORF">J056_004199</name>
</gene>
<dbReference type="InterPro" id="IPR010920">
    <property type="entry name" value="LSM_dom_sf"/>
</dbReference>
<evidence type="ECO:0000256" key="9">
    <source>
        <dbReference type="ARBA" id="ARBA00023134"/>
    </source>
</evidence>
<feature type="compositionally biased region" description="Basic and acidic residues" evidence="10">
    <location>
        <begin position="428"/>
        <end position="448"/>
    </location>
</feature>
<dbReference type="KEGG" id="wic:J056_004199"/>
<evidence type="ECO:0000313" key="13">
    <source>
        <dbReference type="Proteomes" id="UP000014064"/>
    </source>
</evidence>
<dbReference type="GO" id="GO:0005681">
    <property type="term" value="C:spliceosomal complex"/>
    <property type="evidence" value="ECO:0007669"/>
    <property type="project" value="UniProtKB-KW"/>
</dbReference>
<keyword evidence="7" id="KW-0547">Nucleotide-binding</keyword>
<dbReference type="RefSeq" id="XP_009267675.1">
    <property type="nucleotide sequence ID" value="XM_009269400.1"/>
</dbReference>
<proteinExistence type="inferred from homology"/>
<evidence type="ECO:0000256" key="3">
    <source>
        <dbReference type="ARBA" id="ARBA00014579"/>
    </source>
</evidence>
<evidence type="ECO:0000256" key="10">
    <source>
        <dbReference type="SAM" id="MobiDB-lite"/>
    </source>
</evidence>
<dbReference type="PANTHER" id="PTHR21231:SF8">
    <property type="entry name" value="GPN-LOOP GTPASE 1"/>
    <property type="match status" value="1"/>
</dbReference>
<evidence type="ECO:0000256" key="2">
    <source>
        <dbReference type="ARBA" id="ARBA00005290"/>
    </source>
</evidence>
<dbReference type="Pfam" id="PF03029">
    <property type="entry name" value="ATP_bind_1"/>
    <property type="match status" value="1"/>
</dbReference>
<dbReference type="SUPFAM" id="SSF50182">
    <property type="entry name" value="Sm-like ribonucleoproteins"/>
    <property type="match status" value="1"/>
</dbReference>
<dbReference type="GO" id="GO:0003924">
    <property type="term" value="F:GTPase activity"/>
    <property type="evidence" value="ECO:0007669"/>
    <property type="project" value="InterPro"/>
</dbReference>